<dbReference type="EMBL" id="NGKA01000010">
    <property type="protein sequence ID" value="RSU11573.1"/>
    <property type="molecule type" value="Genomic_DNA"/>
</dbReference>
<name>A0A430AU45_9ENTE</name>
<dbReference type="InterPro" id="IPR036269">
    <property type="entry name" value="Rho_N_sf"/>
</dbReference>
<dbReference type="Proteomes" id="UP000287605">
    <property type="component" value="Unassembled WGS sequence"/>
</dbReference>
<evidence type="ECO:0000259" key="1">
    <source>
        <dbReference type="Pfam" id="PF12949"/>
    </source>
</evidence>
<dbReference type="InterPro" id="IPR036361">
    <property type="entry name" value="SAP_dom_sf"/>
</dbReference>
<dbReference type="Gene3D" id="1.10.720.30">
    <property type="entry name" value="SAP domain"/>
    <property type="match status" value="1"/>
</dbReference>
<dbReference type="CDD" id="cd12935">
    <property type="entry name" value="LEM_like"/>
    <property type="match status" value="1"/>
</dbReference>
<dbReference type="Pfam" id="PF12949">
    <property type="entry name" value="HeH"/>
    <property type="match status" value="1"/>
</dbReference>
<dbReference type="InterPro" id="IPR025856">
    <property type="entry name" value="HeH/LEM_domain"/>
</dbReference>
<sequence length="40" mass="4258">MAAVDYNSLTKDQLKAILDEQGISYKSTDTKGELVALLGG</sequence>
<dbReference type="RefSeq" id="WP_126809197.1">
    <property type="nucleotide sequence ID" value="NZ_NGKA01000010.1"/>
</dbReference>
<evidence type="ECO:0000313" key="3">
    <source>
        <dbReference type="Proteomes" id="UP000287605"/>
    </source>
</evidence>
<accession>A0A430AU45</accession>
<feature type="domain" description="HeH/LEM" evidence="1">
    <location>
        <begin position="7"/>
        <end position="38"/>
    </location>
</feature>
<organism evidence="2 3">
    <name type="scientific">Vagococcus elongatus</name>
    <dbReference type="NCBI Taxonomy" id="180344"/>
    <lineage>
        <taxon>Bacteria</taxon>
        <taxon>Bacillati</taxon>
        <taxon>Bacillota</taxon>
        <taxon>Bacilli</taxon>
        <taxon>Lactobacillales</taxon>
        <taxon>Enterococcaceae</taxon>
        <taxon>Vagococcus</taxon>
    </lineage>
</organism>
<reference evidence="2 3" key="1">
    <citation type="submission" date="2017-05" db="EMBL/GenBank/DDBJ databases">
        <title>Vagococcus spp. assemblies.</title>
        <authorList>
            <person name="Gulvik C.A."/>
        </authorList>
    </citation>
    <scope>NUCLEOTIDE SEQUENCE [LARGE SCALE GENOMIC DNA]</scope>
    <source>
        <strain evidence="2 3">CCUG 51432</strain>
    </source>
</reference>
<dbReference type="OrthoDB" id="156689at2"/>
<comment type="caution">
    <text evidence="2">The sequence shown here is derived from an EMBL/GenBank/DDBJ whole genome shotgun (WGS) entry which is preliminary data.</text>
</comment>
<evidence type="ECO:0000313" key="2">
    <source>
        <dbReference type="EMBL" id="RSU11573.1"/>
    </source>
</evidence>
<proteinExistence type="predicted"/>
<dbReference type="AlphaFoldDB" id="A0A430AU45"/>
<keyword evidence="3" id="KW-1185">Reference proteome</keyword>
<protein>
    <recommendedName>
        <fullName evidence="1">HeH/LEM domain-containing protein</fullName>
    </recommendedName>
</protein>
<dbReference type="SUPFAM" id="SSF68912">
    <property type="entry name" value="Rho N-terminal domain-like"/>
    <property type="match status" value="1"/>
</dbReference>
<gene>
    <name evidence="2" type="ORF">CBF29_07785</name>
</gene>